<dbReference type="Gene3D" id="1.10.287.70">
    <property type="match status" value="1"/>
</dbReference>
<sequence>MLSLPESLSDIEFSRRNRRVVYYFVGLGTLIVLYTIVYNVALARLEGVDQSIVASFEFVIQTMTTTGYGQDSVASQSPLDFASGSLDCEVTAHGCFG</sequence>
<evidence type="ECO:0000313" key="3">
    <source>
        <dbReference type="Proteomes" id="UP000011680"/>
    </source>
</evidence>
<dbReference type="eggNOG" id="arCOG01960">
    <property type="taxonomic scope" value="Archaea"/>
</dbReference>
<dbReference type="PATRIC" id="fig|1227457.3.peg.2351"/>
<feature type="transmembrane region" description="Helical" evidence="1">
    <location>
        <begin position="20"/>
        <end position="41"/>
    </location>
</feature>
<accession>M0N2M4</accession>
<dbReference type="AlphaFoldDB" id="M0N2M4"/>
<keyword evidence="1" id="KW-0472">Membrane</keyword>
<reference evidence="2 3" key="1">
    <citation type="journal article" date="2014" name="PLoS Genet.">
        <title>Phylogenetically driven sequencing of extremely halophilic archaea reveals strategies for static and dynamic osmo-response.</title>
        <authorList>
            <person name="Becker E.A."/>
            <person name="Seitzer P.M."/>
            <person name="Tritt A."/>
            <person name="Larsen D."/>
            <person name="Krusor M."/>
            <person name="Yao A.I."/>
            <person name="Wu D."/>
            <person name="Madern D."/>
            <person name="Eisen J.A."/>
            <person name="Darling A.E."/>
            <person name="Facciotti M.T."/>
        </authorList>
    </citation>
    <scope>NUCLEOTIDE SEQUENCE [LARGE SCALE GENOMIC DNA]</scope>
    <source>
        <strain evidence="2 3">JCM 13552</strain>
    </source>
</reference>
<dbReference type="EMBL" id="AOMF01000159">
    <property type="protein sequence ID" value="EMA52106.1"/>
    <property type="molecule type" value="Genomic_DNA"/>
</dbReference>
<keyword evidence="1" id="KW-1133">Transmembrane helix</keyword>
<keyword evidence="3" id="KW-1185">Reference proteome</keyword>
<name>M0N2M4_9EURY</name>
<proteinExistence type="predicted"/>
<evidence type="ECO:0000313" key="2">
    <source>
        <dbReference type="EMBL" id="EMA52106.1"/>
    </source>
</evidence>
<evidence type="ECO:0000256" key="1">
    <source>
        <dbReference type="SAM" id="Phobius"/>
    </source>
</evidence>
<organism evidence="2 3">
    <name type="scientific">Halococcus thailandensis JCM 13552</name>
    <dbReference type="NCBI Taxonomy" id="1227457"/>
    <lineage>
        <taxon>Archaea</taxon>
        <taxon>Methanobacteriati</taxon>
        <taxon>Methanobacteriota</taxon>
        <taxon>Stenosarchaea group</taxon>
        <taxon>Halobacteria</taxon>
        <taxon>Halobacteriales</taxon>
        <taxon>Halococcaceae</taxon>
        <taxon>Halococcus</taxon>
    </lineage>
</organism>
<gene>
    <name evidence="2" type="ORF">C451_12397</name>
</gene>
<comment type="caution">
    <text evidence="2">The sequence shown here is derived from an EMBL/GenBank/DDBJ whole genome shotgun (WGS) entry which is preliminary data.</text>
</comment>
<dbReference type="STRING" id="1227457.C451_12397"/>
<keyword evidence="1" id="KW-0812">Transmembrane</keyword>
<protein>
    <submittedName>
        <fullName evidence="2">TrkA-N domain-containing protein</fullName>
    </submittedName>
</protein>
<dbReference type="SUPFAM" id="SSF81324">
    <property type="entry name" value="Voltage-gated potassium channels"/>
    <property type="match status" value="1"/>
</dbReference>
<dbReference type="Proteomes" id="UP000011680">
    <property type="component" value="Unassembled WGS sequence"/>
</dbReference>